<dbReference type="Proteomes" id="UP000505325">
    <property type="component" value="Chromosome"/>
</dbReference>
<gene>
    <name evidence="5" type="ORF">PMPD1_3526</name>
</gene>
<feature type="repeat" description="TPR" evidence="3">
    <location>
        <begin position="104"/>
        <end position="137"/>
    </location>
</feature>
<reference evidence="5 6" key="1">
    <citation type="submission" date="2020-06" db="EMBL/GenBank/DDBJ databases">
        <title>Genome sequence of Paramixta manurensis strain PD-1.</title>
        <authorList>
            <person name="Lee C.W."/>
            <person name="Kim J."/>
        </authorList>
    </citation>
    <scope>NUCLEOTIDE SEQUENCE [LARGE SCALE GENOMIC DNA]</scope>
    <source>
        <strain evidence="5 6">PD-1</strain>
    </source>
</reference>
<dbReference type="InterPro" id="IPR011990">
    <property type="entry name" value="TPR-like_helical_dom_sf"/>
</dbReference>
<dbReference type="Gene3D" id="1.25.40.10">
    <property type="entry name" value="Tetratricopeptide repeat domain"/>
    <property type="match status" value="1"/>
</dbReference>
<dbReference type="PANTHER" id="PTHR14027:SF2">
    <property type="entry name" value="RNA POLYMERASE-ASSOCIATED PROTEIN CTR9 HOMOLOG"/>
    <property type="match status" value="1"/>
</dbReference>
<keyword evidence="2 3" id="KW-0802">TPR repeat</keyword>
<dbReference type="InterPro" id="IPR031101">
    <property type="entry name" value="Ctr9"/>
</dbReference>
<keyword evidence="6" id="KW-1185">Reference proteome</keyword>
<proteinExistence type="predicted"/>
<protein>
    <submittedName>
        <fullName evidence="5">Uncharacterized protein</fullName>
    </submittedName>
</protein>
<dbReference type="PANTHER" id="PTHR14027">
    <property type="entry name" value="RNA POLYMERASE-ASSOCIATED PROTEIN CTR9"/>
    <property type="match status" value="1"/>
</dbReference>
<dbReference type="PROSITE" id="PS50005">
    <property type="entry name" value="TPR"/>
    <property type="match status" value="1"/>
</dbReference>
<dbReference type="GO" id="GO:0000993">
    <property type="term" value="F:RNA polymerase II complex binding"/>
    <property type="evidence" value="ECO:0007669"/>
    <property type="project" value="TreeGrafter"/>
</dbReference>
<evidence type="ECO:0000256" key="2">
    <source>
        <dbReference type="ARBA" id="ARBA00022803"/>
    </source>
</evidence>
<dbReference type="KEGG" id="pmak:PMPD1_3526"/>
<organism evidence="5 6">
    <name type="scientific">Paramixta manurensis</name>
    <dbReference type="NCBI Taxonomy" id="2740817"/>
    <lineage>
        <taxon>Bacteria</taxon>
        <taxon>Pseudomonadati</taxon>
        <taxon>Pseudomonadota</taxon>
        <taxon>Gammaproteobacteria</taxon>
        <taxon>Enterobacterales</taxon>
        <taxon>Erwiniaceae</taxon>
        <taxon>Paramixta</taxon>
    </lineage>
</organism>
<dbReference type="Pfam" id="PF13432">
    <property type="entry name" value="TPR_16"/>
    <property type="match status" value="1"/>
</dbReference>
<evidence type="ECO:0000256" key="4">
    <source>
        <dbReference type="SAM" id="SignalP"/>
    </source>
</evidence>
<evidence type="ECO:0000313" key="5">
    <source>
        <dbReference type="EMBL" id="QKJ88443.1"/>
    </source>
</evidence>
<accession>A0A6M8UTN4</accession>
<dbReference type="GO" id="GO:0006368">
    <property type="term" value="P:transcription elongation by RNA polymerase II"/>
    <property type="evidence" value="ECO:0007669"/>
    <property type="project" value="TreeGrafter"/>
</dbReference>
<name>A0A6M8UTN4_9GAMM</name>
<evidence type="ECO:0000256" key="3">
    <source>
        <dbReference type="PROSITE-ProRule" id="PRU00339"/>
    </source>
</evidence>
<sequence length="255" mass="29428">MMKSGNLLSYLLLLVTLFFNAGCTQQNYRVDGATGVDNRNSAEKERVLLKTRNYESLITLNRESLQKKEDPEVRFRLSEYYYLVGNFNSSLHYLTPLLKNRPPVKVYLLQSKNLVAQKNYDSALKFVNMAIEREPNNAEGLNLRGIVLAEKGELKSALKAFEQARNAFYPEEKILNNMALVHIAERRYTQAIQLLLPLYLRGYRDNHMTHNLIFALVKSGDLRYAKEMIKRENLTHYPDTLVSSLFEIESNLASI</sequence>
<dbReference type="RefSeq" id="WP_173635301.1">
    <property type="nucleotide sequence ID" value="NZ_CP054212.1"/>
</dbReference>
<dbReference type="SMART" id="SM00028">
    <property type="entry name" value="TPR"/>
    <property type="match status" value="2"/>
</dbReference>
<dbReference type="EMBL" id="CP054212">
    <property type="protein sequence ID" value="QKJ88443.1"/>
    <property type="molecule type" value="Genomic_DNA"/>
</dbReference>
<evidence type="ECO:0000313" key="6">
    <source>
        <dbReference type="Proteomes" id="UP000505325"/>
    </source>
</evidence>
<feature type="chain" id="PRO_5026847553" evidence="4">
    <location>
        <begin position="22"/>
        <end position="255"/>
    </location>
</feature>
<dbReference type="InterPro" id="IPR019734">
    <property type="entry name" value="TPR_rpt"/>
</dbReference>
<evidence type="ECO:0000256" key="1">
    <source>
        <dbReference type="ARBA" id="ARBA00022737"/>
    </source>
</evidence>
<dbReference type="GO" id="GO:0006355">
    <property type="term" value="P:regulation of DNA-templated transcription"/>
    <property type="evidence" value="ECO:0007669"/>
    <property type="project" value="InterPro"/>
</dbReference>
<dbReference type="AlphaFoldDB" id="A0A6M8UTN4"/>
<feature type="signal peptide" evidence="4">
    <location>
        <begin position="1"/>
        <end position="21"/>
    </location>
</feature>
<keyword evidence="4" id="KW-0732">Signal</keyword>
<dbReference type="SUPFAM" id="SSF48452">
    <property type="entry name" value="TPR-like"/>
    <property type="match status" value="1"/>
</dbReference>
<keyword evidence="1" id="KW-0677">Repeat</keyword>